<organism evidence="1 2">
    <name type="scientific">Phyllobacterium pellucidum</name>
    <dbReference type="NCBI Taxonomy" id="2740464"/>
    <lineage>
        <taxon>Bacteria</taxon>
        <taxon>Pseudomonadati</taxon>
        <taxon>Pseudomonadota</taxon>
        <taxon>Alphaproteobacteria</taxon>
        <taxon>Hyphomicrobiales</taxon>
        <taxon>Phyllobacteriaceae</taxon>
        <taxon>Phyllobacterium</taxon>
    </lineage>
</organism>
<gene>
    <name evidence="1" type="ORF">HQ945_09040</name>
</gene>
<evidence type="ECO:0000313" key="2">
    <source>
        <dbReference type="Proteomes" id="UP000550508"/>
    </source>
</evidence>
<dbReference type="Proteomes" id="UP000550508">
    <property type="component" value="Unassembled WGS sequence"/>
</dbReference>
<sequence>MTRIQLRHETMSPIFDKWHVGGTPFPAVFHRFTEPDQGDPHDHPFAFRSIILHGGYVEEVFDPESGLVDVIARPPGDSFRIEATHIHRIISLPAGECWTLMLPEKCERTSCFWQFRDDGAYFRKWHDEAWTAHRKGAA</sequence>
<dbReference type="AlphaFoldDB" id="A0A849VTF1"/>
<dbReference type="InterPro" id="IPR011051">
    <property type="entry name" value="RmlC_Cupin_sf"/>
</dbReference>
<protein>
    <recommendedName>
        <fullName evidence="3">Cupin domain-containing protein</fullName>
    </recommendedName>
</protein>
<dbReference type="EMBL" id="JABUMX010000002">
    <property type="protein sequence ID" value="NTS31397.1"/>
    <property type="molecule type" value="Genomic_DNA"/>
</dbReference>
<name>A0A849VTF1_9HYPH</name>
<comment type="caution">
    <text evidence="1">The sequence shown here is derived from an EMBL/GenBank/DDBJ whole genome shotgun (WGS) entry which is preliminary data.</text>
</comment>
<accession>A0A849VTF1</accession>
<evidence type="ECO:0008006" key="3">
    <source>
        <dbReference type="Google" id="ProtNLM"/>
    </source>
</evidence>
<dbReference type="RefSeq" id="WP_174208022.1">
    <property type="nucleotide sequence ID" value="NZ_JABUMX010000002.1"/>
</dbReference>
<dbReference type="SUPFAM" id="SSF51182">
    <property type="entry name" value="RmlC-like cupins"/>
    <property type="match status" value="1"/>
</dbReference>
<proteinExistence type="predicted"/>
<reference evidence="1 2" key="1">
    <citation type="submission" date="2020-05" db="EMBL/GenBank/DDBJ databases">
        <authorList>
            <person name="Kim M.K."/>
        </authorList>
    </citation>
    <scope>NUCLEOTIDE SEQUENCE [LARGE SCALE GENOMIC DNA]</scope>
    <source>
        <strain evidence="1 2">BT25</strain>
    </source>
</reference>
<keyword evidence="2" id="KW-1185">Reference proteome</keyword>
<evidence type="ECO:0000313" key="1">
    <source>
        <dbReference type="EMBL" id="NTS31397.1"/>
    </source>
</evidence>